<protein>
    <recommendedName>
        <fullName evidence="2">SH3b domain-containing protein</fullName>
    </recommendedName>
</protein>
<accession>A0A0F7X0Z4</accession>
<dbReference type="PANTHER" id="PTHR34408">
    <property type="entry name" value="FAMILY PROTEIN, PUTATIVE-RELATED"/>
    <property type="match status" value="1"/>
</dbReference>
<dbReference type="InterPro" id="IPR003646">
    <property type="entry name" value="SH3-like_bac-type"/>
</dbReference>
<dbReference type="AlphaFoldDB" id="A0A0F7X0Z4"/>
<dbReference type="EMBL" id="LN847022">
    <property type="protein sequence ID" value="CRI42232.1"/>
    <property type="molecule type" value="Genomic_DNA"/>
</dbReference>
<reference evidence="3" key="1">
    <citation type="submission" date="2015-05" db="EMBL/GenBank/DDBJ databases">
        <authorList>
            <person name="Rattei Thomas"/>
        </authorList>
    </citation>
    <scope>NUCLEOTIDE SEQUENCE</scope>
    <source>
        <strain evidence="3">DC9</strain>
    </source>
</reference>
<feature type="signal peptide" evidence="1">
    <location>
        <begin position="1"/>
        <end position="24"/>
    </location>
</feature>
<evidence type="ECO:0000256" key="1">
    <source>
        <dbReference type="SAM" id="SignalP"/>
    </source>
</evidence>
<proteinExistence type="predicted"/>
<evidence type="ECO:0000313" key="3">
    <source>
        <dbReference type="EMBL" id="CRI42232.1"/>
    </source>
</evidence>
<dbReference type="Gene3D" id="2.30.30.40">
    <property type="entry name" value="SH3 Domains"/>
    <property type="match status" value="2"/>
</dbReference>
<dbReference type="SMART" id="SM00287">
    <property type="entry name" value="SH3b"/>
    <property type="match status" value="2"/>
</dbReference>
<keyword evidence="1" id="KW-0732">Signal</keyword>
<gene>
    <name evidence="3" type="ORF">BN1224_DC9_AN_00190</name>
</gene>
<organism evidence="3">
    <name type="scientific">Chlamydia pneumoniae</name>
    <name type="common">Chlamydophila pneumoniae</name>
    <dbReference type="NCBI Taxonomy" id="83558"/>
    <lineage>
        <taxon>Bacteria</taxon>
        <taxon>Pseudomonadati</taxon>
        <taxon>Chlamydiota</taxon>
        <taxon>Chlamydiia</taxon>
        <taxon>Chlamydiales</taxon>
        <taxon>Chlamydiaceae</taxon>
        <taxon>Chlamydia/Chlamydophila group</taxon>
        <taxon>Chlamydia</taxon>
    </lineage>
</organism>
<name>A0A0F7X0Z4_CHLPN</name>
<dbReference type="Pfam" id="PF08239">
    <property type="entry name" value="SH3_3"/>
    <property type="match status" value="1"/>
</dbReference>
<feature type="domain" description="SH3b" evidence="2">
    <location>
        <begin position="103"/>
        <end position="163"/>
    </location>
</feature>
<evidence type="ECO:0000259" key="2">
    <source>
        <dbReference type="SMART" id="SM00287"/>
    </source>
</evidence>
<feature type="domain" description="SH3b" evidence="2">
    <location>
        <begin position="39"/>
        <end position="102"/>
    </location>
</feature>
<sequence>MRMLQISMLLLALGTAINSPAIYAADSQSVSFPEQLLSSFTGEIKGNHVRMRLAPHTDGTIIREFSKGDLVAVIGESKDYYVISAPPGITGYVFRSFVLDNVVEGEQVNVRLEPSTSAPVLVRLSRGTQIQPASQEPHGKWLEVVLPSQCVFYVAKNFVANKGPIELYTQREGQKKIAMDLINSALNFAHIELEKSLNEIDLEAIYKKINLVQSEEFKDVPGIQGLIQKALEEIQDAYLSKSLESQNTSIASSQCSTPKVSSSEVTTSLLSRHIRKQTALKTAPLTQGRENLEYSLFRIWASMQQGNDHSEALTQEAFYRAEQKKKQVLVGVLEVYPHVVKNNPGDYLLKAQENTIAFLYGTSINLEQWLGKRVTVECLPRPNNHFAFPAYYVVGIKEAS</sequence>
<dbReference type="InterPro" id="IPR052354">
    <property type="entry name" value="Cell_Wall_Dynamics_Protein"/>
</dbReference>
<dbReference type="PANTHER" id="PTHR34408:SF1">
    <property type="entry name" value="GLYCOSYL HYDROLASE FAMILY 19 DOMAIN-CONTAINING PROTEIN HI_1415"/>
    <property type="match status" value="1"/>
</dbReference>
<feature type="chain" id="PRO_5002524727" description="SH3b domain-containing protein" evidence="1">
    <location>
        <begin position="25"/>
        <end position="400"/>
    </location>
</feature>